<reference evidence="3" key="1">
    <citation type="journal article" date="2019" name="Int. J. Syst. Evol. Microbiol.">
        <title>The Global Catalogue of Microorganisms (GCM) 10K type strain sequencing project: providing services to taxonomists for standard genome sequencing and annotation.</title>
        <authorList>
            <consortium name="The Broad Institute Genomics Platform"/>
            <consortium name="The Broad Institute Genome Sequencing Center for Infectious Disease"/>
            <person name="Wu L."/>
            <person name="Ma J."/>
        </authorList>
    </citation>
    <scope>NUCLEOTIDE SEQUENCE [LARGE SCALE GENOMIC DNA]</scope>
    <source>
        <strain evidence="3">JCM 30346</strain>
    </source>
</reference>
<keyword evidence="1" id="KW-1133">Transmembrane helix</keyword>
<dbReference type="RefSeq" id="WP_380763988.1">
    <property type="nucleotide sequence ID" value="NZ_JBHSRF010000173.1"/>
</dbReference>
<name>A0ABW1NXM2_9ACTN</name>
<feature type="transmembrane region" description="Helical" evidence="1">
    <location>
        <begin position="12"/>
        <end position="32"/>
    </location>
</feature>
<keyword evidence="1" id="KW-0472">Membrane</keyword>
<dbReference type="EMBL" id="JBHSRF010000173">
    <property type="protein sequence ID" value="MFC6087590.1"/>
    <property type="molecule type" value="Genomic_DNA"/>
</dbReference>
<sequence length="190" mass="20455">MRAFERFADRYPALGLIAAGLIVGALPFVLVAEELGRSEYWPRMLPGAGIGAIALIIPILLMLNRKARRAAWAVLALLVVTTVVIIGARARHDGLIPLWEPGQAEWLGALTAVLIGSSLVMLIGGISLFSRHARGRGHRGYVQESGRTGTYVAACDCGWRATPRHDSSQAFTDAGDHANRVALTIYLTDD</sequence>
<gene>
    <name evidence="2" type="ORF">ACFP1K_40965</name>
</gene>
<evidence type="ECO:0000256" key="1">
    <source>
        <dbReference type="SAM" id="Phobius"/>
    </source>
</evidence>
<organism evidence="2 3">
    <name type="scientific">Sphaerisporangium aureirubrum</name>
    <dbReference type="NCBI Taxonomy" id="1544736"/>
    <lineage>
        <taxon>Bacteria</taxon>
        <taxon>Bacillati</taxon>
        <taxon>Actinomycetota</taxon>
        <taxon>Actinomycetes</taxon>
        <taxon>Streptosporangiales</taxon>
        <taxon>Streptosporangiaceae</taxon>
        <taxon>Sphaerisporangium</taxon>
    </lineage>
</organism>
<feature type="transmembrane region" description="Helical" evidence="1">
    <location>
        <begin position="70"/>
        <end position="88"/>
    </location>
</feature>
<keyword evidence="3" id="KW-1185">Reference proteome</keyword>
<evidence type="ECO:0000313" key="2">
    <source>
        <dbReference type="EMBL" id="MFC6087590.1"/>
    </source>
</evidence>
<evidence type="ECO:0000313" key="3">
    <source>
        <dbReference type="Proteomes" id="UP001596137"/>
    </source>
</evidence>
<feature type="transmembrane region" description="Helical" evidence="1">
    <location>
        <begin position="108"/>
        <end position="129"/>
    </location>
</feature>
<proteinExistence type="predicted"/>
<feature type="transmembrane region" description="Helical" evidence="1">
    <location>
        <begin position="44"/>
        <end position="63"/>
    </location>
</feature>
<dbReference type="Proteomes" id="UP001596137">
    <property type="component" value="Unassembled WGS sequence"/>
</dbReference>
<comment type="caution">
    <text evidence="2">The sequence shown here is derived from an EMBL/GenBank/DDBJ whole genome shotgun (WGS) entry which is preliminary data.</text>
</comment>
<protein>
    <submittedName>
        <fullName evidence="2">Uncharacterized protein</fullName>
    </submittedName>
</protein>
<accession>A0ABW1NXM2</accession>
<keyword evidence="1" id="KW-0812">Transmembrane</keyword>